<feature type="transmembrane region" description="Helical" evidence="6">
    <location>
        <begin position="282"/>
        <end position="308"/>
    </location>
</feature>
<dbReference type="GO" id="GO:0005886">
    <property type="term" value="C:plasma membrane"/>
    <property type="evidence" value="ECO:0007669"/>
    <property type="project" value="UniProtKB-SubCell"/>
</dbReference>
<comment type="caution">
    <text evidence="8">The sequence shown here is derived from an EMBL/GenBank/DDBJ whole genome shotgun (WGS) entry which is preliminary data.</text>
</comment>
<accession>A0A4S4G0E0</accession>
<evidence type="ECO:0000259" key="7">
    <source>
        <dbReference type="Pfam" id="PF00482"/>
    </source>
</evidence>
<dbReference type="Proteomes" id="UP000307380">
    <property type="component" value="Unassembled WGS sequence"/>
</dbReference>
<dbReference type="OrthoDB" id="5185234at2"/>
<comment type="subcellular location">
    <subcellularLocation>
        <location evidence="1">Cell membrane</location>
        <topology evidence="1">Multi-pass membrane protein</topology>
    </subcellularLocation>
</comment>
<feature type="transmembrane region" description="Helical" evidence="6">
    <location>
        <begin position="110"/>
        <end position="130"/>
    </location>
</feature>
<keyword evidence="4 6" id="KW-1133">Transmembrane helix</keyword>
<dbReference type="InterPro" id="IPR018076">
    <property type="entry name" value="T2SS_GspF_dom"/>
</dbReference>
<sequence>MSSAMAWAIVCGLGIGLGLWSLVAMSPPLRRPRLADRIAPYLVDVSPAAREHVKRRTVDPLPLLGSLAGPMVFGARSLLSRMFGGPETAARRLRQSGSSMSVERLRAEQVAWAAVGAAVGIAFAVMAAAWSTLPTIIQVAAPFVGAFLGAAARDWLLNRSAKRRLARITDELPTVLEFITLSLSAGEGILDALRRIASANSGQLAGEFGRVVSRVGTGVPVATALSDLSTGLALPALSRAIDQLTAALERGTPLAAVLRAQAQDARGDAKNRLLETAGRKEVAMLIPLVFLILPLTVVIAIFPGLFVLQARF</sequence>
<reference evidence="8 9" key="1">
    <citation type="submission" date="2019-04" db="EMBL/GenBank/DDBJ databases">
        <authorList>
            <person name="Jiang L."/>
        </authorList>
    </citation>
    <scope>NUCLEOTIDE SEQUENCE [LARGE SCALE GENOMIC DNA]</scope>
    <source>
        <strain evidence="8 9">YIM 131861</strain>
    </source>
</reference>
<evidence type="ECO:0000256" key="1">
    <source>
        <dbReference type="ARBA" id="ARBA00004651"/>
    </source>
</evidence>
<gene>
    <name evidence="8" type="ORF">E6C70_01985</name>
</gene>
<evidence type="ECO:0000256" key="3">
    <source>
        <dbReference type="ARBA" id="ARBA00022692"/>
    </source>
</evidence>
<name>A0A4S4G0E0_9MICO</name>
<proteinExistence type="predicted"/>
<feature type="transmembrane region" description="Helical" evidence="6">
    <location>
        <begin position="136"/>
        <end position="157"/>
    </location>
</feature>
<keyword evidence="5 6" id="KW-0472">Membrane</keyword>
<protein>
    <submittedName>
        <fullName evidence="8">Pilus assembly protein</fullName>
    </submittedName>
</protein>
<evidence type="ECO:0000256" key="6">
    <source>
        <dbReference type="SAM" id="Phobius"/>
    </source>
</evidence>
<feature type="transmembrane region" description="Helical" evidence="6">
    <location>
        <begin position="6"/>
        <end position="25"/>
    </location>
</feature>
<evidence type="ECO:0000256" key="4">
    <source>
        <dbReference type="ARBA" id="ARBA00022989"/>
    </source>
</evidence>
<keyword evidence="2" id="KW-1003">Cell membrane</keyword>
<evidence type="ECO:0000256" key="2">
    <source>
        <dbReference type="ARBA" id="ARBA00022475"/>
    </source>
</evidence>
<dbReference type="AlphaFoldDB" id="A0A4S4G0E0"/>
<dbReference type="EMBL" id="SSSN01000003">
    <property type="protein sequence ID" value="THG35835.1"/>
    <property type="molecule type" value="Genomic_DNA"/>
</dbReference>
<feature type="domain" description="Type II secretion system protein GspF" evidence="7">
    <location>
        <begin position="179"/>
        <end position="300"/>
    </location>
</feature>
<dbReference type="PANTHER" id="PTHR35007:SF2">
    <property type="entry name" value="PILUS ASSEMBLE PROTEIN"/>
    <property type="match status" value="1"/>
</dbReference>
<evidence type="ECO:0000256" key="5">
    <source>
        <dbReference type="ARBA" id="ARBA00023136"/>
    </source>
</evidence>
<dbReference type="PANTHER" id="PTHR35007">
    <property type="entry name" value="INTEGRAL MEMBRANE PROTEIN-RELATED"/>
    <property type="match status" value="1"/>
</dbReference>
<dbReference type="Pfam" id="PF00482">
    <property type="entry name" value="T2SSF"/>
    <property type="match status" value="1"/>
</dbReference>
<keyword evidence="9" id="KW-1185">Reference proteome</keyword>
<evidence type="ECO:0000313" key="8">
    <source>
        <dbReference type="EMBL" id="THG35835.1"/>
    </source>
</evidence>
<evidence type="ECO:0000313" key="9">
    <source>
        <dbReference type="Proteomes" id="UP000307380"/>
    </source>
</evidence>
<keyword evidence="3 6" id="KW-0812">Transmembrane</keyword>
<organism evidence="8 9">
    <name type="scientific">Orlajensenia flava</name>
    <dbReference type="NCBI Taxonomy" id="2565934"/>
    <lineage>
        <taxon>Bacteria</taxon>
        <taxon>Bacillati</taxon>
        <taxon>Actinomycetota</taxon>
        <taxon>Actinomycetes</taxon>
        <taxon>Micrococcales</taxon>
        <taxon>Microbacteriaceae</taxon>
        <taxon>Orlajensenia</taxon>
    </lineage>
</organism>